<dbReference type="SMART" id="SM00198">
    <property type="entry name" value="SCP"/>
    <property type="match status" value="1"/>
</dbReference>
<evidence type="ECO:0000313" key="4">
    <source>
        <dbReference type="Proteomes" id="UP000225706"/>
    </source>
</evidence>
<evidence type="ECO:0000256" key="1">
    <source>
        <dbReference type="SAM" id="SignalP"/>
    </source>
</evidence>
<dbReference type="Pfam" id="PF00188">
    <property type="entry name" value="CAP"/>
    <property type="match status" value="1"/>
</dbReference>
<sequence length="286" mass="32389">MIGILWTIPLLAVFTFANGQNYGVYGGYQYRPQFPPYYKMAPVYSWYQRDANPTPAVEMEPKSQDITPFEVQGLLYHNLHRKLHNTPDLQLDHELSLQAARYAQQIAQSLSVKHSPILSRPGQAENIFLRCKAFSTGVSAFEAVQEWYSTVCHWDFDKPIPVNEKGKPFSRIVWRTNQQLGIGRANFPVDKFNCTAVVARYSPYINAQNYMENVQKGKFVPTGCRYINAVDNDQFIVNPEAGNGCQKISGFKGQMLHESSSCTIKKLFAIFGASVRRGKQGFSVVL</sequence>
<protein>
    <submittedName>
        <fullName evidence="3">Golgi-associated plant pathogenesis-related protein 1</fullName>
    </submittedName>
</protein>
<dbReference type="InterPro" id="IPR014044">
    <property type="entry name" value="CAP_dom"/>
</dbReference>
<feature type="signal peptide" evidence="1">
    <location>
        <begin position="1"/>
        <end position="19"/>
    </location>
</feature>
<dbReference type="SUPFAM" id="SSF55797">
    <property type="entry name" value="PR-1-like"/>
    <property type="match status" value="1"/>
</dbReference>
<dbReference type="CDD" id="cd05382">
    <property type="entry name" value="CAP_GAPR1-like"/>
    <property type="match status" value="1"/>
</dbReference>
<evidence type="ECO:0000259" key="2">
    <source>
        <dbReference type="SMART" id="SM00198"/>
    </source>
</evidence>
<feature type="chain" id="PRO_5012835065" evidence="1">
    <location>
        <begin position="20"/>
        <end position="286"/>
    </location>
</feature>
<comment type="caution">
    <text evidence="3">The sequence shown here is derived from an EMBL/GenBank/DDBJ whole genome shotgun (WGS) entry which is preliminary data.</text>
</comment>
<evidence type="ECO:0000313" key="3">
    <source>
        <dbReference type="EMBL" id="PFX24940.1"/>
    </source>
</evidence>
<accession>A0A2B4S806</accession>
<dbReference type="InterPro" id="IPR034113">
    <property type="entry name" value="SCP_GAPR1-like"/>
</dbReference>
<reference evidence="4" key="1">
    <citation type="journal article" date="2017" name="bioRxiv">
        <title>Comparative analysis of the genomes of Stylophora pistillata and Acropora digitifera provides evidence for extensive differences between species of corals.</title>
        <authorList>
            <person name="Voolstra C.R."/>
            <person name="Li Y."/>
            <person name="Liew Y.J."/>
            <person name="Baumgarten S."/>
            <person name="Zoccola D."/>
            <person name="Flot J.-F."/>
            <person name="Tambutte S."/>
            <person name="Allemand D."/>
            <person name="Aranda M."/>
        </authorList>
    </citation>
    <scope>NUCLEOTIDE SEQUENCE [LARGE SCALE GENOMIC DNA]</scope>
</reference>
<dbReference type="InterPro" id="IPR035940">
    <property type="entry name" value="CAP_sf"/>
</dbReference>
<dbReference type="PANTHER" id="PTHR10334">
    <property type="entry name" value="CYSTEINE-RICH SECRETORY PROTEIN-RELATED"/>
    <property type="match status" value="1"/>
</dbReference>
<dbReference type="AlphaFoldDB" id="A0A2B4S806"/>
<keyword evidence="1" id="KW-0732">Signal</keyword>
<dbReference type="OrthoDB" id="5960061at2759"/>
<name>A0A2B4S806_STYPI</name>
<dbReference type="EMBL" id="LSMT01000163">
    <property type="protein sequence ID" value="PFX24940.1"/>
    <property type="molecule type" value="Genomic_DNA"/>
</dbReference>
<organism evidence="3 4">
    <name type="scientific">Stylophora pistillata</name>
    <name type="common">Smooth cauliflower coral</name>
    <dbReference type="NCBI Taxonomy" id="50429"/>
    <lineage>
        <taxon>Eukaryota</taxon>
        <taxon>Metazoa</taxon>
        <taxon>Cnidaria</taxon>
        <taxon>Anthozoa</taxon>
        <taxon>Hexacorallia</taxon>
        <taxon>Scleractinia</taxon>
        <taxon>Astrocoeniina</taxon>
        <taxon>Pocilloporidae</taxon>
        <taxon>Stylophora</taxon>
    </lineage>
</organism>
<feature type="domain" description="SCP" evidence="2">
    <location>
        <begin position="68"/>
        <end position="209"/>
    </location>
</feature>
<proteinExistence type="predicted"/>
<dbReference type="Gene3D" id="3.40.33.10">
    <property type="entry name" value="CAP"/>
    <property type="match status" value="1"/>
</dbReference>
<dbReference type="STRING" id="50429.A0A2B4S806"/>
<gene>
    <name evidence="3" type="primary">GLIPR2</name>
    <name evidence="3" type="ORF">AWC38_SpisGene10427</name>
</gene>
<keyword evidence="4" id="KW-1185">Reference proteome</keyword>
<dbReference type="Proteomes" id="UP000225706">
    <property type="component" value="Unassembled WGS sequence"/>
</dbReference>
<dbReference type="InterPro" id="IPR001283">
    <property type="entry name" value="CRISP-related"/>
</dbReference>